<dbReference type="InterPro" id="IPR036196">
    <property type="entry name" value="Ptyr_pPase_sf"/>
</dbReference>
<reference evidence="6 7" key="1">
    <citation type="submission" date="2018-06" db="EMBL/GenBank/DDBJ databases">
        <title>Genomic Encyclopedia of Type Strains, Phase IV (KMG-IV): sequencing the most valuable type-strain genomes for metagenomic binning, comparative biology and taxonomic classification.</title>
        <authorList>
            <person name="Goeker M."/>
        </authorList>
    </citation>
    <scope>NUCLEOTIDE SEQUENCE [LARGE SCALE GENOMIC DNA]</scope>
    <source>
        <strain evidence="6 7">DSM 25532</strain>
    </source>
</reference>
<accession>A0A366HT71</accession>
<dbReference type="SUPFAM" id="SSF52788">
    <property type="entry name" value="Phosphotyrosine protein phosphatases I"/>
    <property type="match status" value="1"/>
</dbReference>
<evidence type="ECO:0000256" key="2">
    <source>
        <dbReference type="ARBA" id="ARBA00022801"/>
    </source>
</evidence>
<dbReference type="Gene3D" id="3.40.50.2300">
    <property type="match status" value="1"/>
</dbReference>
<evidence type="ECO:0000256" key="3">
    <source>
        <dbReference type="ARBA" id="ARBA00022912"/>
    </source>
</evidence>
<dbReference type="SMART" id="SM00226">
    <property type="entry name" value="LMWPc"/>
    <property type="match status" value="1"/>
</dbReference>
<dbReference type="Proteomes" id="UP000253426">
    <property type="component" value="Unassembled WGS sequence"/>
</dbReference>
<name>A0A366HT71_9BACT</name>
<feature type="active site" description="Proton donor" evidence="4">
    <location>
        <position position="131"/>
    </location>
</feature>
<dbReference type="PANTHER" id="PTHR47439:SF1">
    <property type="entry name" value="ACID PHOSPHATASE"/>
    <property type="match status" value="1"/>
</dbReference>
<dbReference type="InterPro" id="IPR017867">
    <property type="entry name" value="Tyr_phospatase_low_mol_wt"/>
</dbReference>
<organism evidence="6 7">
    <name type="scientific">Roseimicrobium gellanilyticum</name>
    <dbReference type="NCBI Taxonomy" id="748857"/>
    <lineage>
        <taxon>Bacteria</taxon>
        <taxon>Pseudomonadati</taxon>
        <taxon>Verrucomicrobiota</taxon>
        <taxon>Verrucomicrobiia</taxon>
        <taxon>Verrucomicrobiales</taxon>
        <taxon>Verrucomicrobiaceae</taxon>
        <taxon>Roseimicrobium</taxon>
    </lineage>
</organism>
<feature type="active site" description="Nucleophile" evidence="4">
    <location>
        <position position="14"/>
    </location>
</feature>
<dbReference type="InterPro" id="IPR023485">
    <property type="entry name" value="Ptyr_pPase"/>
</dbReference>
<evidence type="ECO:0000259" key="5">
    <source>
        <dbReference type="SMART" id="SM00226"/>
    </source>
</evidence>
<dbReference type="FunFam" id="3.40.50.2300:FF:000113">
    <property type="entry name" value="Low molecular weight protein-tyrosine-phosphatase"/>
    <property type="match status" value="1"/>
</dbReference>
<proteinExistence type="inferred from homology"/>
<dbReference type="OrthoDB" id="9784339at2"/>
<sequence>MPPASSPTRILFVCMGNICRSPAAEGVMQHMIDEAGLGNEVQVDSAGTIGMHAGNPPDSRMRKAASRRGYTLNHAARQLRPSDLEAFDLVLVMDEFNLADANQLAGGAPRKARMHLFCEYCTEHDHTEVPDPYYGGPEGFEEVLNLLEDGCAELVRRLQNGTLLAR</sequence>
<comment type="caution">
    <text evidence="6">The sequence shown here is derived from an EMBL/GenBank/DDBJ whole genome shotgun (WGS) entry which is preliminary data.</text>
</comment>
<dbReference type="AlphaFoldDB" id="A0A366HT71"/>
<dbReference type="EMBL" id="QNRR01000002">
    <property type="protein sequence ID" value="RBP46298.1"/>
    <property type="molecule type" value="Genomic_DNA"/>
</dbReference>
<feature type="active site" evidence="4">
    <location>
        <position position="20"/>
    </location>
</feature>
<dbReference type="CDD" id="cd16343">
    <property type="entry name" value="LMWPTP"/>
    <property type="match status" value="1"/>
</dbReference>
<keyword evidence="2" id="KW-0378">Hydrolase</keyword>
<keyword evidence="7" id="KW-1185">Reference proteome</keyword>
<comment type="similarity">
    <text evidence="1">Belongs to the low molecular weight phosphotyrosine protein phosphatase family.</text>
</comment>
<dbReference type="RefSeq" id="WP_113957826.1">
    <property type="nucleotide sequence ID" value="NZ_QNRR01000002.1"/>
</dbReference>
<dbReference type="GO" id="GO:0004725">
    <property type="term" value="F:protein tyrosine phosphatase activity"/>
    <property type="evidence" value="ECO:0007669"/>
    <property type="project" value="InterPro"/>
</dbReference>
<protein>
    <submittedName>
        <fullName evidence="6">Protein tyrosine phosphatase</fullName>
    </submittedName>
</protein>
<evidence type="ECO:0000256" key="1">
    <source>
        <dbReference type="ARBA" id="ARBA00011063"/>
    </source>
</evidence>
<evidence type="ECO:0000313" key="6">
    <source>
        <dbReference type="EMBL" id="RBP46298.1"/>
    </source>
</evidence>
<gene>
    <name evidence="6" type="ORF">DES53_102686</name>
</gene>
<dbReference type="InterPro" id="IPR052995">
    <property type="entry name" value="LMW-PTP"/>
</dbReference>
<dbReference type="PRINTS" id="PR00719">
    <property type="entry name" value="LMWPTPASE"/>
</dbReference>
<evidence type="ECO:0000256" key="4">
    <source>
        <dbReference type="PIRSR" id="PIRSR617867-1"/>
    </source>
</evidence>
<dbReference type="Pfam" id="PF01451">
    <property type="entry name" value="LMWPc"/>
    <property type="match status" value="1"/>
</dbReference>
<dbReference type="PANTHER" id="PTHR47439">
    <property type="entry name" value="LOW MOLECULAR WEIGHT PHOSPHOTYROSINE PROTEIN PHOSPHATASE-RELATED"/>
    <property type="match status" value="1"/>
</dbReference>
<feature type="domain" description="Phosphotyrosine protein phosphatase I" evidence="5">
    <location>
        <begin position="8"/>
        <end position="157"/>
    </location>
</feature>
<evidence type="ECO:0000313" key="7">
    <source>
        <dbReference type="Proteomes" id="UP000253426"/>
    </source>
</evidence>
<keyword evidence="3" id="KW-0904">Protein phosphatase</keyword>